<dbReference type="GO" id="GO:0016020">
    <property type="term" value="C:membrane"/>
    <property type="evidence" value="ECO:0007669"/>
    <property type="project" value="TreeGrafter"/>
</dbReference>
<dbReference type="Proteomes" id="UP001359559">
    <property type="component" value="Unassembled WGS sequence"/>
</dbReference>
<dbReference type="PANTHER" id="PTHR33512">
    <property type="entry name" value="PROTEIN, PUTATIVE (DUF1191)-RELATED"/>
    <property type="match status" value="1"/>
</dbReference>
<evidence type="ECO:0000256" key="2">
    <source>
        <dbReference type="SAM" id="Phobius"/>
    </source>
</evidence>
<feature type="signal peptide" evidence="3">
    <location>
        <begin position="1"/>
        <end position="18"/>
    </location>
</feature>
<name>A0AAN9JAY1_CLITE</name>
<dbReference type="Pfam" id="PF06697">
    <property type="entry name" value="DUF1191"/>
    <property type="match status" value="1"/>
</dbReference>
<dbReference type="Gene3D" id="1.20.5.930">
    <property type="entry name" value="Bicelle-embedded integrin alpha(iib) transmembrane segment"/>
    <property type="match status" value="1"/>
</dbReference>
<keyword evidence="3" id="KW-0732">Signal</keyword>
<accession>A0AAN9JAY1</accession>
<keyword evidence="2" id="KW-0812">Transmembrane</keyword>
<feature type="chain" id="PRO_5043055233" evidence="3">
    <location>
        <begin position="19"/>
        <end position="338"/>
    </location>
</feature>
<sequence>MELLLPSLIMMMLVLVQCFQSLPNVRGQSTSATPRSSSSGVEAKALDARLQQYAFSALVNPKTGTIYNATQLPSSLTGIEVAALRLRNGSLRRRGFEMYNEFGIPKGLIVTPYVERLVLVYQNLGNWSTRYYPLPNYTYLAPVLGLLAYDGSNLSARNLPELDINTSEDPILIKFRNVKSAPHGSVAKCVWFDLQGSSNFINVTGDDTCSASQQGHFSIVVRSPAPPAPAPAPVSPAPTSGAPKGGPVPGAQPQGEGEKKSNKVWIIVGSVVGGLVLLVLLSLLVLWMNKFKQKKKMQQMERAADVGEALQMASVGDTKAPAATVTRTQPTLEQEYAP</sequence>
<feature type="compositionally biased region" description="Pro residues" evidence="1">
    <location>
        <begin position="226"/>
        <end position="236"/>
    </location>
</feature>
<proteinExistence type="predicted"/>
<keyword evidence="5" id="KW-1185">Reference proteome</keyword>
<protein>
    <submittedName>
        <fullName evidence="4">Uncharacterized protein</fullName>
    </submittedName>
</protein>
<keyword evidence="2" id="KW-1133">Transmembrane helix</keyword>
<dbReference type="InterPro" id="IPR010605">
    <property type="entry name" value="DUF1191"/>
</dbReference>
<comment type="caution">
    <text evidence="4">The sequence shown here is derived from an EMBL/GenBank/DDBJ whole genome shotgun (WGS) entry which is preliminary data.</text>
</comment>
<keyword evidence="2" id="KW-0472">Membrane</keyword>
<feature type="region of interest" description="Disordered" evidence="1">
    <location>
        <begin position="226"/>
        <end position="259"/>
    </location>
</feature>
<feature type="transmembrane region" description="Helical" evidence="2">
    <location>
        <begin position="264"/>
        <end position="287"/>
    </location>
</feature>
<evidence type="ECO:0000313" key="4">
    <source>
        <dbReference type="EMBL" id="KAK7294911.1"/>
    </source>
</evidence>
<dbReference type="AlphaFoldDB" id="A0AAN9JAY1"/>
<dbReference type="PANTHER" id="PTHR33512:SF14">
    <property type="entry name" value="EXPRESSED PROTEIN"/>
    <property type="match status" value="1"/>
</dbReference>
<organism evidence="4 5">
    <name type="scientific">Clitoria ternatea</name>
    <name type="common">Butterfly pea</name>
    <dbReference type="NCBI Taxonomy" id="43366"/>
    <lineage>
        <taxon>Eukaryota</taxon>
        <taxon>Viridiplantae</taxon>
        <taxon>Streptophyta</taxon>
        <taxon>Embryophyta</taxon>
        <taxon>Tracheophyta</taxon>
        <taxon>Spermatophyta</taxon>
        <taxon>Magnoliopsida</taxon>
        <taxon>eudicotyledons</taxon>
        <taxon>Gunneridae</taxon>
        <taxon>Pentapetalae</taxon>
        <taxon>rosids</taxon>
        <taxon>fabids</taxon>
        <taxon>Fabales</taxon>
        <taxon>Fabaceae</taxon>
        <taxon>Papilionoideae</taxon>
        <taxon>50 kb inversion clade</taxon>
        <taxon>NPAAA clade</taxon>
        <taxon>indigoferoid/millettioid clade</taxon>
        <taxon>Phaseoleae</taxon>
        <taxon>Clitoria</taxon>
    </lineage>
</organism>
<gene>
    <name evidence="4" type="ORF">RJT34_17810</name>
</gene>
<evidence type="ECO:0000313" key="5">
    <source>
        <dbReference type="Proteomes" id="UP001359559"/>
    </source>
</evidence>
<dbReference type="EMBL" id="JAYKXN010000004">
    <property type="protein sequence ID" value="KAK7294911.1"/>
    <property type="molecule type" value="Genomic_DNA"/>
</dbReference>
<evidence type="ECO:0000256" key="3">
    <source>
        <dbReference type="SAM" id="SignalP"/>
    </source>
</evidence>
<reference evidence="4 5" key="1">
    <citation type="submission" date="2024-01" db="EMBL/GenBank/DDBJ databases">
        <title>The genomes of 5 underutilized Papilionoideae crops provide insights into root nodulation and disease resistance.</title>
        <authorList>
            <person name="Yuan L."/>
        </authorList>
    </citation>
    <scope>NUCLEOTIDE SEQUENCE [LARGE SCALE GENOMIC DNA]</scope>
    <source>
        <strain evidence="4">LY-2023</strain>
        <tissue evidence="4">Leaf</tissue>
    </source>
</reference>
<evidence type="ECO:0000256" key="1">
    <source>
        <dbReference type="SAM" id="MobiDB-lite"/>
    </source>
</evidence>